<feature type="non-terminal residue" evidence="1">
    <location>
        <position position="1"/>
    </location>
</feature>
<accession>A0A4V4LIB7</accession>
<dbReference type="AlphaFoldDB" id="A0A4V4LIB7"/>
<organism evidence="1 2">
    <name type="scientific">Aureobasidium pullulans</name>
    <name type="common">Black yeast</name>
    <name type="synonym">Pullularia pullulans</name>
    <dbReference type="NCBI Taxonomy" id="5580"/>
    <lineage>
        <taxon>Eukaryota</taxon>
        <taxon>Fungi</taxon>
        <taxon>Dikarya</taxon>
        <taxon>Ascomycota</taxon>
        <taxon>Pezizomycotina</taxon>
        <taxon>Dothideomycetes</taxon>
        <taxon>Dothideomycetidae</taxon>
        <taxon>Dothideales</taxon>
        <taxon>Saccotheciaceae</taxon>
        <taxon>Aureobasidium</taxon>
    </lineage>
</organism>
<dbReference type="PANTHER" id="PTHR43162:SF1">
    <property type="entry name" value="PRESTALK A DIFFERENTIATION PROTEIN A"/>
    <property type="match status" value="1"/>
</dbReference>
<name>A0A4V4LIB7_AURPU</name>
<dbReference type="SUPFAM" id="SSF51735">
    <property type="entry name" value="NAD(P)-binding Rossmann-fold domains"/>
    <property type="match status" value="1"/>
</dbReference>
<proteinExistence type="predicted"/>
<dbReference type="InterPro" id="IPR051604">
    <property type="entry name" value="Ergot_Alk_Oxidoreductase"/>
</dbReference>
<dbReference type="InterPro" id="IPR036291">
    <property type="entry name" value="NAD(P)-bd_dom_sf"/>
</dbReference>
<dbReference type="EMBL" id="QZBU01001569">
    <property type="protein sequence ID" value="TIA48117.1"/>
    <property type="molecule type" value="Genomic_DNA"/>
</dbReference>
<evidence type="ECO:0000313" key="2">
    <source>
        <dbReference type="Proteomes" id="UP000304947"/>
    </source>
</evidence>
<protein>
    <submittedName>
        <fullName evidence="1">NAD(P)-binding protein</fullName>
    </submittedName>
</protein>
<dbReference type="Gene3D" id="3.40.50.720">
    <property type="entry name" value="NAD(P)-binding Rossmann-like Domain"/>
    <property type="match status" value="1"/>
</dbReference>
<dbReference type="Proteomes" id="UP000304947">
    <property type="component" value="Unassembled WGS sequence"/>
</dbReference>
<gene>
    <name evidence="1" type="ORF">D6C83_05076</name>
</gene>
<evidence type="ECO:0000313" key="1">
    <source>
        <dbReference type="EMBL" id="TIA48117.1"/>
    </source>
</evidence>
<reference evidence="1 2" key="1">
    <citation type="submission" date="2018-10" db="EMBL/GenBank/DDBJ databases">
        <title>Fifty Aureobasidium pullulans genomes reveal a recombining polyextremotolerant generalist.</title>
        <authorList>
            <person name="Gostincar C."/>
            <person name="Turk M."/>
            <person name="Zajc J."/>
            <person name="Gunde-Cimerman N."/>
        </authorList>
    </citation>
    <scope>NUCLEOTIDE SEQUENCE [LARGE SCALE GENOMIC DNA]</scope>
    <source>
        <strain evidence="1 2">EXF-3380</strain>
    </source>
</reference>
<comment type="caution">
    <text evidence="1">The sequence shown here is derived from an EMBL/GenBank/DDBJ whole genome shotgun (WGS) entry which is preliminary data.</text>
</comment>
<dbReference type="PANTHER" id="PTHR43162">
    <property type="match status" value="1"/>
</dbReference>
<sequence>STAEIGGPYHGKTWQKLHDEKLEYCVLRPSWFMGQGHFETIKYRNTIFSACADGKIPFVSAEDIARVAFHALTDAIPHNRSYRILGPELLTYDQIAEKLSIHLSKKITHVKLSPEQRIQGFKDVGLPLHMSSFLTNLEMMAAEGKEAWEGNDVELVTGRKPMSFDAFVQKNKQVWE</sequence>
<dbReference type="Gene3D" id="3.90.25.10">
    <property type="entry name" value="UDP-galactose 4-epimerase, domain 1"/>
    <property type="match status" value="1"/>
</dbReference>